<dbReference type="InterPro" id="IPR037887">
    <property type="entry name" value="p115RhoGEF_RGS"/>
</dbReference>
<proteinExistence type="predicted"/>
<reference evidence="13" key="2">
    <citation type="submission" date="2020-05" db="UniProtKB">
        <authorList>
            <consortium name="Ensembl"/>
        </authorList>
    </citation>
    <scope>IDENTIFICATION</scope>
</reference>
<evidence type="ECO:0000256" key="6">
    <source>
        <dbReference type="ARBA" id="ARBA00022658"/>
    </source>
</evidence>
<evidence type="ECO:0000313" key="13">
    <source>
        <dbReference type="Ensembl" id="ENSXETP00000093044"/>
    </source>
</evidence>
<comment type="subcellular location">
    <subcellularLocation>
        <location evidence="2">Cytoplasm</location>
    </subcellularLocation>
    <subcellularLocation>
        <location evidence="1">Membrane</location>
    </subcellularLocation>
</comment>
<feature type="domain" description="PH" evidence="11">
    <location>
        <begin position="795"/>
        <end position="908"/>
    </location>
</feature>
<name>A0A6I8S883_XENTR</name>
<dbReference type="Gene3D" id="1.10.167.10">
    <property type="entry name" value="Regulator of G-protein Signalling 4, domain 2"/>
    <property type="match status" value="1"/>
</dbReference>
<gene>
    <name evidence="13" type="primary">arhgef1</name>
</gene>
<dbReference type="FunCoup" id="A0A6I8S883">
    <property type="interactions" value="841"/>
</dbReference>
<dbReference type="Ensembl" id="ENSXETT00000077568">
    <property type="protein sequence ID" value="ENSXETP00000093044"/>
    <property type="gene ID" value="ENSXETG00000033428"/>
</dbReference>
<keyword evidence="4" id="KW-0963">Cytoplasm</keyword>
<evidence type="ECO:0000256" key="8">
    <source>
        <dbReference type="ARBA" id="ARBA00023136"/>
    </source>
</evidence>
<dbReference type="GO" id="GO:0005085">
    <property type="term" value="F:guanyl-nucleotide exchange factor activity"/>
    <property type="evidence" value="ECO:0007669"/>
    <property type="project" value="UniProtKB-KW"/>
</dbReference>
<dbReference type="GO" id="GO:0005096">
    <property type="term" value="F:GTPase activator activity"/>
    <property type="evidence" value="ECO:0007669"/>
    <property type="project" value="UniProtKB-KW"/>
</dbReference>
<dbReference type="PROSITE" id="PS00741">
    <property type="entry name" value="DH_1"/>
    <property type="match status" value="1"/>
</dbReference>
<keyword evidence="3" id="KW-0343">GTPase activation</keyword>
<evidence type="ECO:0000256" key="9">
    <source>
        <dbReference type="SAM" id="Coils"/>
    </source>
</evidence>
<dbReference type="SUPFAM" id="SSF50729">
    <property type="entry name" value="PH domain-like"/>
    <property type="match status" value="1"/>
</dbReference>
<feature type="compositionally biased region" description="Polar residues" evidence="10">
    <location>
        <begin position="379"/>
        <end position="389"/>
    </location>
</feature>
<dbReference type="PANTHER" id="PTHR45872:SF4">
    <property type="entry name" value="RHO GUANINE NUCLEOTIDE EXCHANGE FACTOR 1"/>
    <property type="match status" value="1"/>
</dbReference>
<evidence type="ECO:0000256" key="2">
    <source>
        <dbReference type="ARBA" id="ARBA00004496"/>
    </source>
</evidence>
<keyword evidence="5" id="KW-0597">Phosphoprotein</keyword>
<evidence type="ECO:0000256" key="3">
    <source>
        <dbReference type="ARBA" id="ARBA00022468"/>
    </source>
</evidence>
<reference evidence="13" key="1">
    <citation type="journal article" date="2010" name="Science">
        <title>The genome of the Western clawed frog Xenopus tropicalis.</title>
        <authorList>
            <person name="Hellsten U."/>
            <person name="Harland R.M."/>
            <person name="Gilchrist M.J."/>
            <person name="Hendrix D."/>
            <person name="Jurka J."/>
            <person name="Kapitonov V."/>
            <person name="Ovcharenko I."/>
            <person name="Putnam N.H."/>
            <person name="Shu S."/>
            <person name="Taher L."/>
            <person name="Blitz I.L."/>
            <person name="Blumberg B."/>
            <person name="Dichmann D.S."/>
            <person name="Dubchak I."/>
            <person name="Amaya E."/>
            <person name="Detter J.C."/>
            <person name="Fletcher R."/>
            <person name="Gerhard D.S."/>
            <person name="Goodstein D."/>
            <person name="Graves T."/>
            <person name="Grigoriev I.V."/>
            <person name="Grimwood J."/>
            <person name="Kawashima T."/>
            <person name="Lindquist E."/>
            <person name="Lucas S.M."/>
            <person name="Mead P.E."/>
            <person name="Mitros T."/>
            <person name="Ogino H."/>
            <person name="Ohta Y."/>
            <person name="Poliakov A.V."/>
            <person name="Pollet N."/>
            <person name="Robert J."/>
            <person name="Salamov A."/>
            <person name="Sater A.K."/>
            <person name="Schmutz J."/>
            <person name="Terry A."/>
            <person name="Vize P.D."/>
            <person name="Warren W.C."/>
            <person name="Wells D."/>
            <person name="Wills A."/>
            <person name="Wilson R.K."/>
            <person name="Zimmerman L.B."/>
            <person name="Zorn A.M."/>
            <person name="Grainger R."/>
            <person name="Grammer T."/>
            <person name="Khokha M.K."/>
            <person name="Richardson P.M."/>
            <person name="Rokhsar D.S."/>
        </authorList>
    </citation>
    <scope>NUCLEOTIDE SEQUENCE [LARGE SCALE GENOMIC DNA]</scope>
    <source>
        <strain evidence="13">Nigerian</strain>
    </source>
</reference>
<evidence type="ECO:0000256" key="10">
    <source>
        <dbReference type="SAM" id="MobiDB-lite"/>
    </source>
</evidence>
<dbReference type="CDD" id="cd00160">
    <property type="entry name" value="RhoGEF"/>
    <property type="match status" value="1"/>
</dbReference>
<feature type="region of interest" description="Disordered" evidence="10">
    <location>
        <begin position="1033"/>
        <end position="1078"/>
    </location>
</feature>
<dbReference type="GO" id="GO:0005737">
    <property type="term" value="C:cytoplasm"/>
    <property type="evidence" value="ECO:0007669"/>
    <property type="project" value="UniProtKB-SubCell"/>
</dbReference>
<dbReference type="FunFam" id="1.20.900.10:FF:000006">
    <property type="entry name" value="Rho guanine nucleotide exchange factor (GEF) 11"/>
    <property type="match status" value="1"/>
</dbReference>
<dbReference type="PROSITE" id="PS50010">
    <property type="entry name" value="DH_2"/>
    <property type="match status" value="1"/>
</dbReference>
<evidence type="ECO:0000256" key="4">
    <source>
        <dbReference type="ARBA" id="ARBA00022490"/>
    </source>
</evidence>
<dbReference type="InterPro" id="IPR011993">
    <property type="entry name" value="PH-like_dom_sf"/>
</dbReference>
<dbReference type="SMART" id="SM00233">
    <property type="entry name" value="PH"/>
    <property type="match status" value="1"/>
</dbReference>
<dbReference type="Gene3D" id="2.30.29.30">
    <property type="entry name" value="Pleckstrin-homology domain (PH domain)/Phosphotyrosine-binding domain (PTB)"/>
    <property type="match status" value="1"/>
</dbReference>
<evidence type="ECO:0000259" key="12">
    <source>
        <dbReference type="PROSITE" id="PS50010"/>
    </source>
</evidence>
<sequence>MESSPLAMTHSVYLLPSCMSYCGFQKHGSQVSPGLCITYASADLSRGFPLSHSLGFCQTTPKPLVCQIRSMDPDDGHFGGLYSKGSMSIIGAEDEDFENDIEPNMVDESSYFRSIELVKEHPAYIMVFLQHVVLQFDPSPLLCFLHAEMLKNLSAKELKKVFMDFHYTFLMKGAVLHVSVPNSVSFELDRTRPEMIPEETQRKYVKDIQKHQTEAISQQLEDFRAKRVLGMTPGELELSELESYRTNDRSILEAKEKQLAEQLLARLDEMHLTIAPDEEKSSAIFCAIVAYMKHLGVKTKAADSKKSKGIFFRKKVSTNKKDEPLKTKKTFSILDPMRWNRNDSHYVDSRPSKVEPEAEKPNPDRRVSQGQRTFDRSDSSTAKSKNSEGPDSVVSVNIIPPPNEPNDPDPAVTDGALSNDASEVLKGSPTTEHCPADQTEESAENERRKKRLSGKLGRSESLRVYERKRSQRGSSKAKQTRSRSDVDLEAAARANDLQGTTGKLGPKPGNYTPEPGGSSEGPLPFLLPQSEETEPRVQEAESDPPNWRELVPPEILLRLKKSEIKRQEVINELFFTEHAHVRMLRVLHDVFYIPMQNGWIPTLELENIFPSLDDLIEAHAVFLDTLKRLRLENNSVIQEIGTILLNRFDGTEGNWFQKISSRFCSRQPFALEQLKAKQKRDPRFTQFIQEAESSPHCRRLQLKDIIPFEMQRLTKYPLLLQNIANLTEEDEEKQRVQRAAESCRQILNHVNQEVREMENKMKLTDYQRRLDVSNLRQINDPLFNEFKNIDISKKNLIHEGSLTWKVSRDKAFDVHVLLLDDLLMLLLKQDERLVLKCQSRTIIPAPDGKLMLSPIIKLNMAMVREVATDKNAFFVIFNWEDRAQFYELVAPTPAEKKNWFLLISNTTGLLEPPASSKQRHRSITPGTMPQSPSDFADQLLSSSENGGSLKDSVSKDEKEESVEDALEGQEEKDFSGLTEYLLASNIDLNQDAASGGGNVASEALEEVSVLKRLLVRNIRLSVDADTLSTLETWSAGEEPALEASEQGRASNGDREAEDSEMESTQQGENGRKQSSADVSESLCAPIVLSKEQSEEVKRHILSLEQRIQQLKLIEEDYNNLHRTIAKFTVPRSSFT</sequence>
<protein>
    <submittedName>
        <fullName evidence="13">Rho guanine nucleotide exchange factor 1</fullName>
    </submittedName>
</protein>
<dbReference type="PROSITE" id="PS50003">
    <property type="entry name" value="PH_DOMAIN"/>
    <property type="match status" value="1"/>
</dbReference>
<organism evidence="13">
    <name type="scientific">Xenopus tropicalis</name>
    <name type="common">Western clawed frog</name>
    <name type="synonym">Silurana tropicalis</name>
    <dbReference type="NCBI Taxonomy" id="8364"/>
    <lineage>
        <taxon>Eukaryota</taxon>
        <taxon>Metazoa</taxon>
        <taxon>Chordata</taxon>
        <taxon>Craniata</taxon>
        <taxon>Vertebrata</taxon>
        <taxon>Euteleostomi</taxon>
        <taxon>Amphibia</taxon>
        <taxon>Batrachia</taxon>
        <taxon>Anura</taxon>
        <taxon>Pipoidea</taxon>
        <taxon>Pipidae</taxon>
        <taxon>Xenopodinae</taxon>
        <taxon>Xenopus</taxon>
        <taxon>Silurana</taxon>
    </lineage>
</organism>
<dbReference type="InterPro" id="IPR041020">
    <property type="entry name" value="PH_16"/>
</dbReference>
<dbReference type="Bgee" id="ENSXETG00000033428">
    <property type="expression patterns" value="Expressed in neurula embryo and 17 other cell types or tissues"/>
</dbReference>
<dbReference type="PANTHER" id="PTHR45872">
    <property type="entry name" value="RHO GUANINE NUCLEOTIDE EXCHANGE FACTOR 2, ISOFORM D"/>
    <property type="match status" value="1"/>
</dbReference>
<feature type="compositionally biased region" description="Basic and acidic residues" evidence="10">
    <location>
        <begin position="341"/>
        <end position="378"/>
    </location>
</feature>
<dbReference type="Pfam" id="PF17838">
    <property type="entry name" value="PH_16"/>
    <property type="match status" value="1"/>
</dbReference>
<accession>A0A6I8S883</accession>
<dbReference type="CDD" id="cd08755">
    <property type="entry name" value="RGS_p115RhoGEF"/>
    <property type="match status" value="1"/>
</dbReference>
<keyword evidence="6" id="KW-0344">Guanine-nucleotide releasing factor</keyword>
<feature type="coiled-coil region" evidence="9">
    <location>
        <begin position="1093"/>
        <end position="1120"/>
    </location>
</feature>
<dbReference type="SUPFAM" id="SSF48065">
    <property type="entry name" value="DBL homology domain (DH-domain)"/>
    <property type="match status" value="1"/>
</dbReference>
<dbReference type="InterPro" id="IPR000219">
    <property type="entry name" value="DH_dom"/>
</dbReference>
<feature type="compositionally biased region" description="Polar residues" evidence="10">
    <location>
        <begin position="924"/>
        <end position="946"/>
    </location>
</feature>
<feature type="region of interest" description="Disordered" evidence="10">
    <location>
        <begin position="910"/>
        <end position="973"/>
    </location>
</feature>
<dbReference type="GO" id="GO:0007186">
    <property type="term" value="P:G protein-coupled receptor signaling pathway"/>
    <property type="evidence" value="ECO:0007669"/>
    <property type="project" value="InterPro"/>
</dbReference>
<dbReference type="InterPro" id="IPR035899">
    <property type="entry name" value="DBL_dom_sf"/>
</dbReference>
<evidence type="ECO:0000256" key="1">
    <source>
        <dbReference type="ARBA" id="ARBA00004370"/>
    </source>
</evidence>
<dbReference type="GeneTree" id="ENSGT00940000161180"/>
<feature type="region of interest" description="Disordered" evidence="10">
    <location>
        <begin position="341"/>
        <end position="546"/>
    </location>
</feature>
<dbReference type="SMART" id="SM00325">
    <property type="entry name" value="RhoGEF"/>
    <property type="match status" value="1"/>
</dbReference>
<dbReference type="Pfam" id="PF00621">
    <property type="entry name" value="RhoGEF"/>
    <property type="match status" value="1"/>
</dbReference>
<dbReference type="CDD" id="cd14679">
    <property type="entry name" value="PH_p115RhoGEF"/>
    <property type="match status" value="1"/>
</dbReference>
<dbReference type="GO" id="GO:0016020">
    <property type="term" value="C:membrane"/>
    <property type="evidence" value="ECO:0007669"/>
    <property type="project" value="UniProtKB-SubCell"/>
</dbReference>
<feature type="compositionally biased region" description="Acidic residues" evidence="10">
    <location>
        <begin position="959"/>
        <end position="968"/>
    </location>
</feature>
<keyword evidence="8" id="KW-0472">Membrane</keyword>
<dbReference type="GO" id="GO:0035556">
    <property type="term" value="P:intracellular signal transduction"/>
    <property type="evidence" value="ECO:0007669"/>
    <property type="project" value="InterPro"/>
</dbReference>
<dbReference type="InterPro" id="IPR036305">
    <property type="entry name" value="RGS_sf"/>
</dbReference>
<dbReference type="InterPro" id="IPR001331">
    <property type="entry name" value="GDS_CDC24_CS"/>
</dbReference>
<dbReference type="SUPFAM" id="SSF48097">
    <property type="entry name" value="Regulator of G-protein signaling, RGS"/>
    <property type="match status" value="1"/>
</dbReference>
<dbReference type="Pfam" id="PF09128">
    <property type="entry name" value="RGS-like"/>
    <property type="match status" value="1"/>
</dbReference>
<evidence type="ECO:0000256" key="5">
    <source>
        <dbReference type="ARBA" id="ARBA00022553"/>
    </source>
</evidence>
<dbReference type="AlphaFoldDB" id="A0A6I8S883"/>
<dbReference type="Gene3D" id="1.20.900.10">
    <property type="entry name" value="Dbl homology (DH) domain"/>
    <property type="match status" value="1"/>
</dbReference>
<feature type="compositionally biased region" description="Polar residues" evidence="10">
    <location>
        <begin position="1062"/>
        <end position="1078"/>
    </location>
</feature>
<dbReference type="InterPro" id="IPR044926">
    <property type="entry name" value="RGS_subdomain_2"/>
</dbReference>
<feature type="compositionally biased region" description="Basic and acidic residues" evidence="10">
    <location>
        <begin position="457"/>
        <end position="468"/>
    </location>
</feature>
<dbReference type="GO" id="GO:0001664">
    <property type="term" value="F:G protein-coupled receptor binding"/>
    <property type="evidence" value="ECO:0007669"/>
    <property type="project" value="InterPro"/>
</dbReference>
<evidence type="ECO:0000259" key="11">
    <source>
        <dbReference type="PROSITE" id="PS50003"/>
    </source>
</evidence>
<dbReference type="InParanoid" id="A0A6I8S883"/>
<feature type="compositionally biased region" description="Low complexity" evidence="10">
    <location>
        <begin position="513"/>
        <end position="528"/>
    </location>
</feature>
<dbReference type="InterPro" id="IPR015212">
    <property type="entry name" value="RGS-like_dom"/>
</dbReference>
<evidence type="ECO:0000256" key="7">
    <source>
        <dbReference type="ARBA" id="ARBA00023054"/>
    </source>
</evidence>
<feature type="domain" description="DH" evidence="12">
    <location>
        <begin position="565"/>
        <end position="753"/>
    </location>
</feature>
<dbReference type="InterPro" id="IPR001849">
    <property type="entry name" value="PH_domain"/>
</dbReference>
<keyword evidence="7 9" id="KW-0175">Coiled coil</keyword>